<gene>
    <name evidence="1" type="ORF">PCIT_a2604</name>
</gene>
<reference evidence="1" key="1">
    <citation type="journal article" date="2012" name="J. Bacteriol.">
        <title>Genome sequences of type strains of seven species of the marine bacterium Pseudoalteromonas.</title>
        <authorList>
            <person name="Xie B.B."/>
            <person name="Shu Y.L."/>
            <person name="Qin Q.L."/>
            <person name="Rong J.C."/>
            <person name="Zhang X.Y."/>
            <person name="Chen X.L."/>
            <person name="Shi M."/>
            <person name="He H.L."/>
            <person name="Zhou B.C."/>
            <person name="Zhang Y.Z."/>
        </authorList>
    </citation>
    <scope>NUCLEOTIDE SEQUENCE</scope>
    <source>
        <strain evidence="1">DSM 8771</strain>
    </source>
</reference>
<accession>A0AAD4AHC2</accession>
<name>A0AAD4AHC2_9GAMM</name>
<dbReference type="AlphaFoldDB" id="A0AAD4AHC2"/>
<dbReference type="RefSeq" id="WP_010366826.1">
    <property type="nucleotide sequence ID" value="NZ_AHBZ03000021.1"/>
</dbReference>
<reference evidence="1" key="2">
    <citation type="submission" date="2015-03" db="EMBL/GenBank/DDBJ databases">
        <title>Genome sequence of Pseudoalteromonas citrea.</title>
        <authorList>
            <person name="Xie B.-B."/>
            <person name="Rong J.-C."/>
            <person name="Qin Q.-L."/>
            <person name="Zhang Y.-Z."/>
        </authorList>
    </citation>
    <scope>NUCLEOTIDE SEQUENCE</scope>
    <source>
        <strain evidence="1">DSM 8771</strain>
    </source>
</reference>
<dbReference type="EMBL" id="AHBZ03000021">
    <property type="protein sequence ID" value="KAF7769713.1"/>
    <property type="molecule type" value="Genomic_DNA"/>
</dbReference>
<organism evidence="1 2">
    <name type="scientific">Pseudoalteromonas citrea</name>
    <dbReference type="NCBI Taxonomy" id="43655"/>
    <lineage>
        <taxon>Bacteria</taxon>
        <taxon>Pseudomonadati</taxon>
        <taxon>Pseudomonadota</taxon>
        <taxon>Gammaproteobacteria</taxon>
        <taxon>Alteromonadales</taxon>
        <taxon>Pseudoalteromonadaceae</taxon>
        <taxon>Pseudoalteromonas</taxon>
    </lineage>
</organism>
<evidence type="ECO:0000313" key="1">
    <source>
        <dbReference type="EMBL" id="KAF7769713.1"/>
    </source>
</evidence>
<sequence length="129" mass="14615">MIELEQTSHPLTYSINTTDPCDIVAVTAKGCGKPDEVIDMYEKIQHFAQLHHMTKVLLNVVELKLNYSGSDVLKVTKVIETLLPHFRVARVVSPADFRSDLIDLFANTISLEIKSFHDEHHAIEWLTST</sequence>
<dbReference type="Proteomes" id="UP000016487">
    <property type="component" value="Unassembled WGS sequence"/>
</dbReference>
<dbReference type="InterPro" id="IPR036513">
    <property type="entry name" value="STAS_dom_sf"/>
</dbReference>
<evidence type="ECO:0000313" key="2">
    <source>
        <dbReference type="Proteomes" id="UP000016487"/>
    </source>
</evidence>
<dbReference type="Gene3D" id="3.40.50.10600">
    <property type="entry name" value="SpoIIaa-like domains"/>
    <property type="match status" value="1"/>
</dbReference>
<protein>
    <submittedName>
        <fullName evidence="1">Uncharacterized protein</fullName>
    </submittedName>
</protein>
<comment type="caution">
    <text evidence="1">The sequence shown here is derived from an EMBL/GenBank/DDBJ whole genome shotgun (WGS) entry which is preliminary data.</text>
</comment>
<dbReference type="InterPro" id="IPR038396">
    <property type="entry name" value="SpoIIAA-like_sf"/>
</dbReference>
<dbReference type="SUPFAM" id="SSF52091">
    <property type="entry name" value="SpoIIaa-like"/>
    <property type="match status" value="1"/>
</dbReference>
<proteinExistence type="predicted"/>